<comment type="caution">
    <text evidence="3">The sequence shown here is derived from an EMBL/GenBank/DDBJ whole genome shotgun (WGS) entry which is preliminary data.</text>
</comment>
<dbReference type="InterPro" id="IPR029063">
    <property type="entry name" value="SAM-dependent_MTases_sf"/>
</dbReference>
<reference evidence="3" key="1">
    <citation type="journal article" date="2021" name="PeerJ">
        <title>Extensive microbial diversity within the chicken gut microbiome revealed by metagenomics and culture.</title>
        <authorList>
            <person name="Gilroy R."/>
            <person name="Ravi A."/>
            <person name="Getino M."/>
            <person name="Pursley I."/>
            <person name="Horton D.L."/>
            <person name="Alikhan N.F."/>
            <person name="Baker D."/>
            <person name="Gharbi K."/>
            <person name="Hall N."/>
            <person name="Watson M."/>
            <person name="Adriaenssens E.M."/>
            <person name="Foster-Nyarko E."/>
            <person name="Jarju S."/>
            <person name="Secka A."/>
            <person name="Antonio M."/>
            <person name="Oren A."/>
            <person name="Chaudhuri R.R."/>
            <person name="La Ragione R."/>
            <person name="Hildebrand F."/>
            <person name="Pallen M.J."/>
        </authorList>
    </citation>
    <scope>NUCLEOTIDE SEQUENCE</scope>
    <source>
        <strain evidence="3">CHK175-13533</strain>
    </source>
</reference>
<sequence length="204" mass="22717">MNRNTDTFWHKKFDQSEYFYGQDPNDFLRETATHLPRGGRVLSLGEGEGRNAVYLAELGFQVTALDNAPSGLEKVTHLAQNKNVTVTTLWADLADYVFEPCAWDGIISIFCHLPPAVRQRVHTQIPQALTANGVFLLEAYTPKQLDYKTGGPSNIALLYQARTLAAELQPLAFTRLVETERYIHEGQGHQGQSAVVQVIATQST</sequence>
<dbReference type="GO" id="GO:0032259">
    <property type="term" value="P:methylation"/>
    <property type="evidence" value="ECO:0007669"/>
    <property type="project" value="UniProtKB-KW"/>
</dbReference>
<evidence type="ECO:0000256" key="1">
    <source>
        <dbReference type="ARBA" id="ARBA00022679"/>
    </source>
</evidence>
<evidence type="ECO:0000313" key="4">
    <source>
        <dbReference type="Proteomes" id="UP000700248"/>
    </source>
</evidence>
<organism evidence="3 4">
    <name type="scientific">Paenalcaligenes hominis</name>
    <dbReference type="NCBI Taxonomy" id="643674"/>
    <lineage>
        <taxon>Bacteria</taxon>
        <taxon>Pseudomonadati</taxon>
        <taxon>Pseudomonadota</taxon>
        <taxon>Betaproteobacteria</taxon>
        <taxon>Burkholderiales</taxon>
        <taxon>Alcaligenaceae</taxon>
        <taxon>Paenalcaligenes</taxon>
    </lineage>
</organism>
<dbReference type="InterPro" id="IPR041698">
    <property type="entry name" value="Methyltransf_25"/>
</dbReference>
<reference evidence="3" key="2">
    <citation type="submission" date="2021-09" db="EMBL/GenBank/DDBJ databases">
        <authorList>
            <person name="Gilroy R."/>
        </authorList>
    </citation>
    <scope>NUCLEOTIDE SEQUENCE</scope>
    <source>
        <strain evidence="3">CHK175-13533</strain>
    </source>
</reference>
<evidence type="ECO:0000313" key="3">
    <source>
        <dbReference type="EMBL" id="HJH24491.1"/>
    </source>
</evidence>
<dbReference type="Pfam" id="PF13649">
    <property type="entry name" value="Methyltransf_25"/>
    <property type="match status" value="1"/>
</dbReference>
<dbReference type="AlphaFoldDB" id="A0A9D2VGX6"/>
<gene>
    <name evidence="3" type="ORF">K8U84_08060</name>
</gene>
<protein>
    <submittedName>
        <fullName evidence="3">Class I SAM-dependent methyltransferase</fullName>
    </submittedName>
</protein>
<dbReference type="Gene3D" id="3.40.50.150">
    <property type="entry name" value="Vaccinia Virus protein VP39"/>
    <property type="match status" value="1"/>
</dbReference>
<evidence type="ECO:0000259" key="2">
    <source>
        <dbReference type="Pfam" id="PF13649"/>
    </source>
</evidence>
<accession>A0A9D2VGX6</accession>
<keyword evidence="1" id="KW-0808">Transferase</keyword>
<dbReference type="Proteomes" id="UP000700248">
    <property type="component" value="Unassembled WGS sequence"/>
</dbReference>
<dbReference type="SUPFAM" id="SSF53335">
    <property type="entry name" value="S-adenosyl-L-methionine-dependent methyltransferases"/>
    <property type="match status" value="1"/>
</dbReference>
<dbReference type="EMBL" id="DYTQ01000093">
    <property type="protein sequence ID" value="HJH24491.1"/>
    <property type="molecule type" value="Genomic_DNA"/>
</dbReference>
<name>A0A9D2VGX6_9BURK</name>
<dbReference type="GO" id="GO:0008168">
    <property type="term" value="F:methyltransferase activity"/>
    <property type="evidence" value="ECO:0007669"/>
    <property type="project" value="UniProtKB-KW"/>
</dbReference>
<feature type="domain" description="Methyltransferase" evidence="2">
    <location>
        <begin position="41"/>
        <end position="133"/>
    </location>
</feature>
<dbReference type="RefSeq" id="WP_276831231.1">
    <property type="nucleotide sequence ID" value="NZ_DYTQ01000093.1"/>
</dbReference>
<dbReference type="PANTHER" id="PTHR43861:SF3">
    <property type="entry name" value="PUTATIVE (AFU_ORTHOLOGUE AFUA_2G14390)-RELATED"/>
    <property type="match status" value="1"/>
</dbReference>
<dbReference type="CDD" id="cd02440">
    <property type="entry name" value="AdoMet_MTases"/>
    <property type="match status" value="1"/>
</dbReference>
<proteinExistence type="predicted"/>
<dbReference type="PANTHER" id="PTHR43861">
    <property type="entry name" value="TRANS-ACONITATE 2-METHYLTRANSFERASE-RELATED"/>
    <property type="match status" value="1"/>
</dbReference>
<keyword evidence="3" id="KW-0489">Methyltransferase</keyword>